<dbReference type="OrthoDB" id="4062651at2759"/>
<comment type="similarity">
    <text evidence="10">Belongs to the protein kinase superfamily.</text>
</comment>
<evidence type="ECO:0000313" key="13">
    <source>
        <dbReference type="RefSeq" id="XP_033785730.1"/>
    </source>
</evidence>
<dbReference type="FunFam" id="1.10.510.10:FF:000490">
    <property type="entry name" value="Proto-oncogene serine/threonine-protein kinase mos"/>
    <property type="match status" value="1"/>
</dbReference>
<dbReference type="CDD" id="cd13979">
    <property type="entry name" value="STKc_Mos"/>
    <property type="match status" value="1"/>
</dbReference>
<keyword evidence="2 10" id="KW-0723">Serine/threonine-protein kinase</keyword>
<evidence type="ECO:0000256" key="2">
    <source>
        <dbReference type="ARBA" id="ARBA00022527"/>
    </source>
</evidence>
<dbReference type="PROSITE" id="PS00108">
    <property type="entry name" value="PROTEIN_KINASE_ST"/>
    <property type="match status" value="1"/>
</dbReference>
<dbReference type="CTD" id="4342"/>
<dbReference type="InParanoid" id="A0A6P8PUF6"/>
<evidence type="ECO:0000256" key="7">
    <source>
        <dbReference type="ARBA" id="ARBA00047899"/>
    </source>
</evidence>
<evidence type="ECO:0000256" key="9">
    <source>
        <dbReference type="PROSITE-ProRule" id="PRU10141"/>
    </source>
</evidence>
<keyword evidence="5 13" id="KW-0418">Kinase</keyword>
<dbReference type="Proteomes" id="UP000515159">
    <property type="component" value="Chromosome 2"/>
</dbReference>
<dbReference type="Gene3D" id="3.30.200.20">
    <property type="entry name" value="Phosphorylase Kinase, domain 1"/>
    <property type="match status" value="1"/>
</dbReference>
<dbReference type="KEGG" id="gsh:117353654"/>
<dbReference type="PROSITE" id="PS50011">
    <property type="entry name" value="PROTEIN_KINASE_DOM"/>
    <property type="match status" value="1"/>
</dbReference>
<reference evidence="13" key="1">
    <citation type="submission" date="2025-08" db="UniProtKB">
        <authorList>
            <consortium name="RefSeq"/>
        </authorList>
    </citation>
    <scope>IDENTIFICATION</scope>
</reference>
<evidence type="ECO:0000256" key="10">
    <source>
        <dbReference type="RuleBase" id="RU000304"/>
    </source>
</evidence>
<evidence type="ECO:0000256" key="4">
    <source>
        <dbReference type="ARBA" id="ARBA00022741"/>
    </source>
</evidence>
<dbReference type="EC" id="2.7.11.1" evidence="1"/>
<dbReference type="SMART" id="SM00220">
    <property type="entry name" value="S_TKc"/>
    <property type="match status" value="1"/>
</dbReference>
<dbReference type="InterPro" id="IPR051681">
    <property type="entry name" value="Ser/Thr_Kinases-Pseudokinases"/>
</dbReference>
<sequence>MPSPIPAQRFLPRDLSPSLDLRPCSSPLEISCKSERLFPGQLPGPRARRLPHRLAWCSIDWEQVRLLEPLGAGGFGSVYRATYYGQTVAVKKVKRSDRHRLACRQSFWGELNVANLRHCHLVRLLAASASPSEDRESLGSIIMEYVGVSTLHHALYGGGGHPAPELSRCLRYACQAARGLLFLHSYGIVHLDLKPANLLLGEGDVCKIGDFGCSQRLQDLASTGARRCQLGGTYTHRAPELLKGERVTPKADIYSFAITLWQMVSRELPYSGDHQCVVYAVVAYGLRPSFTPAFTRAAQGTKLRDLVSDCWQADPEGRPTAASLLASLQESCKPGL</sequence>
<dbReference type="Gene3D" id="1.10.510.10">
    <property type="entry name" value="Transferase(Phosphotransferase) domain 1"/>
    <property type="match status" value="1"/>
</dbReference>
<evidence type="ECO:0000259" key="11">
    <source>
        <dbReference type="PROSITE" id="PS50011"/>
    </source>
</evidence>
<keyword evidence="12" id="KW-1185">Reference proteome</keyword>
<dbReference type="InterPro" id="IPR011009">
    <property type="entry name" value="Kinase-like_dom_sf"/>
</dbReference>
<evidence type="ECO:0000256" key="1">
    <source>
        <dbReference type="ARBA" id="ARBA00012513"/>
    </source>
</evidence>
<keyword evidence="4 9" id="KW-0547">Nucleotide-binding</keyword>
<gene>
    <name evidence="13" type="primary">MOS</name>
</gene>
<dbReference type="FunFam" id="3.30.200.20:FF:000316">
    <property type="entry name" value="Proto-oncogene serine/threonine-protein kinase mos"/>
    <property type="match status" value="1"/>
</dbReference>
<evidence type="ECO:0000313" key="12">
    <source>
        <dbReference type="Proteomes" id="UP000515159"/>
    </source>
</evidence>
<dbReference type="GO" id="GO:0004674">
    <property type="term" value="F:protein serine/threonine kinase activity"/>
    <property type="evidence" value="ECO:0007669"/>
    <property type="project" value="UniProtKB-KW"/>
</dbReference>
<dbReference type="InterPro" id="IPR017441">
    <property type="entry name" value="Protein_kinase_ATP_BS"/>
</dbReference>
<dbReference type="SUPFAM" id="SSF56112">
    <property type="entry name" value="Protein kinase-like (PK-like)"/>
    <property type="match status" value="1"/>
</dbReference>
<protein>
    <recommendedName>
        <fullName evidence="1">non-specific serine/threonine protein kinase</fullName>
        <ecNumber evidence="1">2.7.11.1</ecNumber>
    </recommendedName>
</protein>
<dbReference type="InterPro" id="IPR000719">
    <property type="entry name" value="Prot_kinase_dom"/>
</dbReference>
<organism evidence="12 13">
    <name type="scientific">Geotrypetes seraphini</name>
    <name type="common">Gaboon caecilian</name>
    <name type="synonym">Caecilia seraphini</name>
    <dbReference type="NCBI Taxonomy" id="260995"/>
    <lineage>
        <taxon>Eukaryota</taxon>
        <taxon>Metazoa</taxon>
        <taxon>Chordata</taxon>
        <taxon>Craniata</taxon>
        <taxon>Vertebrata</taxon>
        <taxon>Euteleostomi</taxon>
        <taxon>Amphibia</taxon>
        <taxon>Gymnophiona</taxon>
        <taxon>Geotrypetes</taxon>
    </lineage>
</organism>
<dbReference type="InterPro" id="IPR008271">
    <property type="entry name" value="Ser/Thr_kinase_AS"/>
</dbReference>
<evidence type="ECO:0000256" key="8">
    <source>
        <dbReference type="ARBA" id="ARBA00048679"/>
    </source>
</evidence>
<dbReference type="AlphaFoldDB" id="A0A6P8PUF6"/>
<dbReference type="RefSeq" id="XP_033785730.1">
    <property type="nucleotide sequence ID" value="XM_033929839.1"/>
</dbReference>
<accession>A0A6P8PUF6</accession>
<keyword evidence="6 9" id="KW-0067">ATP-binding</keyword>
<name>A0A6P8PUF6_GEOSA</name>
<feature type="domain" description="Protein kinase" evidence="11">
    <location>
        <begin position="64"/>
        <end position="336"/>
    </location>
</feature>
<keyword evidence="3" id="KW-0808">Transferase</keyword>
<proteinExistence type="inferred from homology"/>
<comment type="catalytic activity">
    <reaction evidence="8">
        <text>L-seryl-[protein] + ATP = O-phospho-L-seryl-[protein] + ADP + H(+)</text>
        <dbReference type="Rhea" id="RHEA:17989"/>
        <dbReference type="Rhea" id="RHEA-COMP:9863"/>
        <dbReference type="Rhea" id="RHEA-COMP:11604"/>
        <dbReference type="ChEBI" id="CHEBI:15378"/>
        <dbReference type="ChEBI" id="CHEBI:29999"/>
        <dbReference type="ChEBI" id="CHEBI:30616"/>
        <dbReference type="ChEBI" id="CHEBI:83421"/>
        <dbReference type="ChEBI" id="CHEBI:456216"/>
        <dbReference type="EC" id="2.7.11.1"/>
    </reaction>
</comment>
<dbReference type="GO" id="GO:0005524">
    <property type="term" value="F:ATP binding"/>
    <property type="evidence" value="ECO:0007669"/>
    <property type="project" value="UniProtKB-UniRule"/>
</dbReference>
<dbReference type="PANTHER" id="PTHR44329:SF285">
    <property type="entry name" value="V-MOS MOLONEY MURINE SARCOMA VIRAL ONCO HOMOLOG"/>
    <property type="match status" value="1"/>
</dbReference>
<comment type="catalytic activity">
    <reaction evidence="7">
        <text>L-threonyl-[protein] + ATP = O-phospho-L-threonyl-[protein] + ADP + H(+)</text>
        <dbReference type="Rhea" id="RHEA:46608"/>
        <dbReference type="Rhea" id="RHEA-COMP:11060"/>
        <dbReference type="Rhea" id="RHEA-COMP:11605"/>
        <dbReference type="ChEBI" id="CHEBI:15378"/>
        <dbReference type="ChEBI" id="CHEBI:30013"/>
        <dbReference type="ChEBI" id="CHEBI:30616"/>
        <dbReference type="ChEBI" id="CHEBI:61977"/>
        <dbReference type="ChEBI" id="CHEBI:456216"/>
        <dbReference type="EC" id="2.7.11.1"/>
    </reaction>
</comment>
<dbReference type="PANTHER" id="PTHR44329">
    <property type="entry name" value="SERINE/THREONINE-PROTEIN KINASE TNNI3K-RELATED"/>
    <property type="match status" value="1"/>
</dbReference>
<dbReference type="PROSITE" id="PS00107">
    <property type="entry name" value="PROTEIN_KINASE_ATP"/>
    <property type="match status" value="1"/>
</dbReference>
<dbReference type="GeneID" id="117353654"/>
<dbReference type="Pfam" id="PF00069">
    <property type="entry name" value="Pkinase"/>
    <property type="match status" value="1"/>
</dbReference>
<dbReference type="FunCoup" id="A0A6P8PUF6">
    <property type="interactions" value="615"/>
</dbReference>
<evidence type="ECO:0000256" key="3">
    <source>
        <dbReference type="ARBA" id="ARBA00022679"/>
    </source>
</evidence>
<evidence type="ECO:0000256" key="6">
    <source>
        <dbReference type="ARBA" id="ARBA00022840"/>
    </source>
</evidence>
<feature type="binding site" evidence="9">
    <location>
        <position position="92"/>
    </location>
    <ligand>
        <name>ATP</name>
        <dbReference type="ChEBI" id="CHEBI:30616"/>
    </ligand>
</feature>
<evidence type="ECO:0000256" key="5">
    <source>
        <dbReference type="ARBA" id="ARBA00022777"/>
    </source>
</evidence>